<evidence type="ECO:0000313" key="2">
    <source>
        <dbReference type="Proteomes" id="UP001430374"/>
    </source>
</evidence>
<dbReference type="EMBL" id="JACSGT010000002">
    <property type="protein sequence ID" value="MCF2220838.1"/>
    <property type="molecule type" value="Genomic_DNA"/>
</dbReference>
<organism evidence="1 2">
    <name type="scientific">Chryseobacterium indicum</name>
    <dbReference type="NCBI Taxonomy" id="2766954"/>
    <lineage>
        <taxon>Bacteria</taxon>
        <taxon>Pseudomonadati</taxon>
        <taxon>Bacteroidota</taxon>
        <taxon>Flavobacteriia</taxon>
        <taxon>Flavobacteriales</taxon>
        <taxon>Weeksellaceae</taxon>
        <taxon>Chryseobacterium group</taxon>
        <taxon>Chryseobacterium</taxon>
    </lineage>
</organism>
<proteinExistence type="predicted"/>
<protein>
    <submittedName>
        <fullName evidence="1">Uncharacterized protein</fullName>
    </submittedName>
</protein>
<name>A0ABS9C965_9FLAO</name>
<evidence type="ECO:0000313" key="1">
    <source>
        <dbReference type="EMBL" id="MCF2220838.1"/>
    </source>
</evidence>
<accession>A0ABS9C965</accession>
<keyword evidence="2" id="KW-1185">Reference proteome</keyword>
<gene>
    <name evidence="1" type="ORF">H9Q08_16250</name>
</gene>
<dbReference type="RefSeq" id="WP_235132229.1">
    <property type="nucleotide sequence ID" value="NZ_JACSGT010000002.1"/>
</dbReference>
<dbReference type="Proteomes" id="UP001430374">
    <property type="component" value="Unassembled WGS sequence"/>
</dbReference>
<reference evidence="1" key="1">
    <citation type="submission" date="2021-08" db="EMBL/GenBank/DDBJ databases">
        <title>Complete genome sequence of Chryseobacterium sp strain PS-8.</title>
        <authorList>
            <person name="Das S.K."/>
        </authorList>
    </citation>
    <scope>NUCLEOTIDE SEQUENCE</scope>
    <source>
        <strain evidence="1">PS-8</strain>
    </source>
</reference>
<sequence>MKNKILYKVVTEKEIIFLGQNNFQKFSFQDLETGSANTEEKSKEITLQNYINNPQYNYIGFIVSFATEDNRIKGKIKINDVFFGKNFKNFSDETVIDCIEDEERFYEKKLEYFLETKSRKIIPDDYFIKLNEEFSVFLEKNNHLNTEDYIKSKTQKYNTIKERTSSINTLDEAIEFLIQDYGAEKISKIQDETILTQFRTERNHFGSNMYLRNLFFHGNQNENFKKAIREYGKISFASGGELGEGYLEDAFWRKLNNCEINSEIQQKLKEDYEEIELLTQNYCKSKGAENVNDLNEEDFDGLLKIYKNRNKGKEGSILRLQLQSYNIIDKDINDYIALENDNNDRDYYAIKYEKYAILAGVKDNDKKMYESLKQDYFQYHAINKKLGSFIHKIKEQHIINDL</sequence>
<comment type="caution">
    <text evidence="1">The sequence shown here is derived from an EMBL/GenBank/DDBJ whole genome shotgun (WGS) entry which is preliminary data.</text>
</comment>